<dbReference type="GO" id="GO:0005524">
    <property type="term" value="F:ATP binding"/>
    <property type="evidence" value="ECO:0007669"/>
    <property type="project" value="UniProtKB-KW"/>
</dbReference>
<comment type="cofactor">
    <cofactor evidence="12">
        <name>a divalent metal cation</name>
        <dbReference type="ChEBI" id="CHEBI:60240"/>
    </cofactor>
</comment>
<dbReference type="InterPro" id="IPR020583">
    <property type="entry name" value="Inositol_monoP_metal-BS"/>
</dbReference>
<dbReference type="GO" id="GO:0006553">
    <property type="term" value="P:lysine metabolic process"/>
    <property type="evidence" value="ECO:0007669"/>
    <property type="project" value="InterPro"/>
</dbReference>
<dbReference type="Gene3D" id="3.40.50.10330">
    <property type="entry name" value="Probable inorganic polyphosphate/atp-NAD kinase, domain 1"/>
    <property type="match status" value="1"/>
</dbReference>
<dbReference type="GO" id="GO:0005737">
    <property type="term" value="C:cytoplasm"/>
    <property type="evidence" value="ECO:0007669"/>
    <property type="project" value="UniProtKB-SubCell"/>
</dbReference>
<keyword evidence="9 13" id="KW-0460">Magnesium</keyword>
<dbReference type="Gene3D" id="3.30.540.10">
    <property type="entry name" value="Fructose-1,6-Bisphosphatase, subunit A, domain 1"/>
    <property type="match status" value="1"/>
</dbReference>
<evidence type="ECO:0000256" key="6">
    <source>
        <dbReference type="ARBA" id="ARBA00022777"/>
    </source>
</evidence>
<dbReference type="PRINTS" id="PR00377">
    <property type="entry name" value="IMPHPHTASES"/>
</dbReference>
<dbReference type="GO" id="GO:0006741">
    <property type="term" value="P:NADP+ biosynthetic process"/>
    <property type="evidence" value="ECO:0007669"/>
    <property type="project" value="UniProtKB-UniRule"/>
</dbReference>
<dbReference type="Proteomes" id="UP000008680">
    <property type="component" value="Chromosome"/>
</dbReference>
<reference evidence="14 15" key="1">
    <citation type="journal article" date="2010" name="PLoS ONE">
        <title>The genome sequence of the rumen methanogen Methanobrevibacter ruminantium reveals new possibilities for controlling ruminant methane emissions.</title>
        <authorList>
            <person name="Leahy S.C."/>
            <person name="Kelly W.J."/>
            <person name="Altermann E."/>
            <person name="Ronimus R.S."/>
            <person name="Yeoman C.J."/>
            <person name="Pacheco D.M."/>
            <person name="Li D."/>
            <person name="Kong Z."/>
            <person name="McTavish S."/>
            <person name="Sang C."/>
            <person name="Lambie S.C."/>
            <person name="Janssen P.H."/>
            <person name="Dey D."/>
            <person name="Attwood G.T."/>
        </authorList>
    </citation>
    <scope>NUCLEOTIDE SEQUENCE [LARGE SCALE GENOMIC DNA]</scope>
    <source>
        <strain evidence="15">ATCC 35063 / DSM 1093 / JCM 13430 / OCM 146 / M1</strain>
    </source>
</reference>
<dbReference type="InterPro" id="IPR002504">
    <property type="entry name" value="NADK"/>
</dbReference>
<feature type="binding site" evidence="12">
    <location>
        <begin position="512"/>
        <end position="517"/>
    </location>
    <ligand>
        <name>NAD(+)</name>
        <dbReference type="ChEBI" id="CHEBI:57540"/>
    </ligand>
</feature>
<feature type="binding site" evidence="13">
    <location>
        <position position="245"/>
    </location>
    <ligand>
        <name>Mg(2+)</name>
        <dbReference type="ChEBI" id="CHEBI:18420"/>
        <label>1</label>
        <note>catalytic</note>
    </ligand>
</feature>
<organism evidence="14 15">
    <name type="scientific">Methanobrevibacter ruminantium (strain ATCC 35063 / DSM 1093 / JCM 13430 / OCM 146 / M1)</name>
    <name type="common">Methanobacterium ruminantium</name>
    <dbReference type="NCBI Taxonomy" id="634498"/>
    <lineage>
        <taxon>Archaea</taxon>
        <taxon>Methanobacteriati</taxon>
        <taxon>Methanobacteriota</taxon>
        <taxon>Methanomada group</taxon>
        <taxon>Methanobacteria</taxon>
        <taxon>Methanobacteriales</taxon>
        <taxon>Methanobacteriaceae</taxon>
        <taxon>Methanobrevibacter</taxon>
    </lineage>
</organism>
<sequence length="621" mass="69142">MNQDDIQICKEIATTVFKNVENLLDGQVGNPKAGEFVKIGADGTPTSHIDIIAEDEVIKLLKDADFESYLISEEIGELRLGKGKQQSVSLSEELLNNTPENKKEEEEIPRYIFLIDPLDGTSNAVKNIPAYGMSIAVANVPIGREATLEDVQLGFVKNYSNGNFYEAVKGNGAKENGQPLTPSKETDITKITLGGFTKSKTLSVSKLVDTARRMRVLGSVVLELAYIANGKYDAFLDLRGSRIIDIAASKLIVEEAGAIVTNKYGEKLNNRLSIYEKAVVVSAGNEDLHKQIIKIINNDELDKVTSVAIVSRVDEYKSVLFSLKIFETLIEKNIETVLETSLAEKLEEIKEDPELHKIIAKTMNETPEIAMHIESLNFNYEFMDYAKQLNELRTDIAIILGGDGTLLRTQNQLTKEIPIFGINMGTVGFLTEIEVENTFKALDAILDGEWSKEKRTQLIISHENESFRALNEVVIMTARPAKMLHYEVSVDGEVVEELRADGLIISTPSGSTAYSMSAGGPIVDPKVGAFIIIPICPYKLGVRPFVVSDTSEIRIKLLRQGKKAIFVMDGQIQKEVNYLEELVIKKSEKDVYFMRINKKYFYKKVKDKLNEGGLESINRVL</sequence>
<dbReference type="GO" id="GO:0046872">
    <property type="term" value="F:metal ion binding"/>
    <property type="evidence" value="ECO:0007669"/>
    <property type="project" value="UniProtKB-UniRule"/>
</dbReference>
<dbReference type="PIRSF" id="PIRSF036641">
    <property type="entry name" value="Bifunctional_PpnK_predicted"/>
    <property type="match status" value="1"/>
</dbReference>
<comment type="cofactor">
    <cofactor evidence="1 13">
        <name>Mg(2+)</name>
        <dbReference type="ChEBI" id="CHEBI:18420"/>
    </cofactor>
</comment>
<dbReference type="KEGG" id="mru:mru_1744"/>
<dbReference type="PATRIC" id="fig|634498.28.peg.1745"/>
<evidence type="ECO:0000256" key="4">
    <source>
        <dbReference type="ARBA" id="ARBA00022723"/>
    </source>
</evidence>
<comment type="function">
    <text evidence="12">Involved in the regulation of the intracellular balance of NAD and NADP, and is a key enzyme in the biosynthesis of NADP. Catalyzes specifically the phosphorylation on 2'-hydroxyl of the adenosine moiety of NAD to yield NADP.</text>
</comment>
<proteinExistence type="inferred from homology"/>
<dbReference type="GO" id="GO:0016787">
    <property type="term" value="F:hydrolase activity"/>
    <property type="evidence" value="ECO:0007669"/>
    <property type="project" value="UniProtKB-KW"/>
</dbReference>
<keyword evidence="15" id="KW-1185">Reference proteome</keyword>
<evidence type="ECO:0000256" key="3">
    <source>
        <dbReference type="ARBA" id="ARBA00022679"/>
    </source>
</evidence>
<evidence type="ECO:0000256" key="13">
    <source>
        <dbReference type="PIRSR" id="PIRSR600760-2"/>
    </source>
</evidence>
<dbReference type="EMBL" id="CP001719">
    <property type="protein sequence ID" value="ADC47594.1"/>
    <property type="molecule type" value="Genomic_DNA"/>
</dbReference>
<dbReference type="STRING" id="634498.mru_1744"/>
<keyword evidence="5 12" id="KW-0547">Nucleotide-binding</keyword>
<dbReference type="eggNOG" id="arCOG01348">
    <property type="taxonomic scope" value="Archaea"/>
</dbReference>
<dbReference type="HAMAP" id="MF_00361">
    <property type="entry name" value="NAD_kinase"/>
    <property type="match status" value="1"/>
</dbReference>
<dbReference type="Pfam" id="PF00459">
    <property type="entry name" value="Inositol_P"/>
    <property type="match status" value="1"/>
</dbReference>
<dbReference type="EC" id="2.7.1.23" evidence="12"/>
<keyword evidence="2 12" id="KW-0963">Cytoplasm</keyword>
<dbReference type="SUPFAM" id="SSF111331">
    <property type="entry name" value="NAD kinase/diacylglycerol kinase-like"/>
    <property type="match status" value="1"/>
</dbReference>
<dbReference type="eggNOG" id="arCOG01349">
    <property type="taxonomic scope" value="Archaea"/>
</dbReference>
<gene>
    <name evidence="12" type="primary">nadK</name>
    <name evidence="14" type="ordered locus">mru_1744</name>
</gene>
<accession>D3DZ44</accession>
<feature type="binding site" evidence="13">
    <location>
        <position position="116"/>
    </location>
    <ligand>
        <name>Mg(2+)</name>
        <dbReference type="ChEBI" id="CHEBI:18420"/>
        <label>1</label>
        <note>catalytic</note>
    </ligand>
</feature>
<feature type="binding site" evidence="12">
    <location>
        <position position="501"/>
    </location>
    <ligand>
        <name>NAD(+)</name>
        <dbReference type="ChEBI" id="CHEBI:57540"/>
    </ligand>
</feature>
<dbReference type="NCBIfam" id="NF010678">
    <property type="entry name" value="PRK14076.1"/>
    <property type="match status" value="1"/>
</dbReference>
<comment type="subcellular location">
    <subcellularLocation>
        <location evidence="12">Cytoplasm</location>
    </subcellularLocation>
</comment>
<dbReference type="InterPro" id="IPR000760">
    <property type="entry name" value="Inositol_monophosphatase-like"/>
</dbReference>
<feature type="binding site" evidence="13">
    <location>
        <position position="118"/>
    </location>
    <ligand>
        <name>Mg(2+)</name>
        <dbReference type="ChEBI" id="CHEBI:18420"/>
        <label>1</label>
        <note>catalytic</note>
    </ligand>
</feature>
<dbReference type="Pfam" id="PF01513">
    <property type="entry name" value="NAD_kinase"/>
    <property type="match status" value="1"/>
</dbReference>
<dbReference type="PROSITE" id="PS00629">
    <property type="entry name" value="IMP_1"/>
    <property type="match status" value="1"/>
</dbReference>
<evidence type="ECO:0000256" key="9">
    <source>
        <dbReference type="ARBA" id="ARBA00022842"/>
    </source>
</evidence>
<feature type="binding site" evidence="12">
    <location>
        <position position="499"/>
    </location>
    <ligand>
        <name>NAD(+)</name>
        <dbReference type="ChEBI" id="CHEBI:57540"/>
    </ligand>
</feature>
<evidence type="ECO:0000256" key="12">
    <source>
        <dbReference type="HAMAP-Rule" id="MF_00361"/>
    </source>
</evidence>
<dbReference type="GO" id="GO:0019674">
    <property type="term" value="P:NAD+ metabolic process"/>
    <property type="evidence" value="ECO:0007669"/>
    <property type="project" value="InterPro"/>
</dbReference>
<evidence type="ECO:0000256" key="7">
    <source>
        <dbReference type="ARBA" id="ARBA00022801"/>
    </source>
</evidence>
<feature type="binding site" evidence="13">
    <location>
        <position position="73"/>
    </location>
    <ligand>
        <name>Mg(2+)</name>
        <dbReference type="ChEBI" id="CHEBI:18420"/>
        <label>1</label>
        <note>catalytic</note>
    </ligand>
</feature>
<dbReference type="PANTHER" id="PTHR20275:SF43">
    <property type="entry name" value="BIFUNCTIONAL NADP PHOSPHATASE_NAD KINASE"/>
    <property type="match status" value="1"/>
</dbReference>
<dbReference type="FunFam" id="3.40.190.80:FF:000020">
    <property type="entry name" value="Fructose-1,6-bisphosphatase/inositol-1-monophosphatase"/>
    <property type="match status" value="1"/>
</dbReference>
<evidence type="ECO:0000256" key="1">
    <source>
        <dbReference type="ARBA" id="ARBA00001946"/>
    </source>
</evidence>
<keyword evidence="6 12" id="KW-0418">Kinase</keyword>
<dbReference type="InterPro" id="IPR017437">
    <property type="entry name" value="ATP-NAD_kinase_PpnK-typ_C"/>
</dbReference>
<dbReference type="Pfam" id="PF20143">
    <property type="entry name" value="NAD_kinase_C"/>
    <property type="match status" value="1"/>
</dbReference>
<dbReference type="PANTHER" id="PTHR20275">
    <property type="entry name" value="NAD KINASE"/>
    <property type="match status" value="1"/>
</dbReference>
<keyword evidence="7" id="KW-0378">Hydrolase</keyword>
<dbReference type="InterPro" id="IPR021175">
    <property type="entry name" value="Bifunctional_PpnK_predicted"/>
</dbReference>
<dbReference type="GO" id="GO:0003951">
    <property type="term" value="F:NAD+ kinase activity"/>
    <property type="evidence" value="ECO:0007669"/>
    <property type="project" value="UniProtKB-UniRule"/>
</dbReference>
<dbReference type="InterPro" id="IPR016064">
    <property type="entry name" value="NAD/diacylglycerol_kinase_sf"/>
</dbReference>
<evidence type="ECO:0000256" key="11">
    <source>
        <dbReference type="ARBA" id="ARBA00023027"/>
    </source>
</evidence>
<dbReference type="SUPFAM" id="SSF56655">
    <property type="entry name" value="Carbohydrate phosphatase"/>
    <property type="match status" value="1"/>
</dbReference>
<dbReference type="RefSeq" id="WP_012956542.1">
    <property type="nucleotide sequence ID" value="NC_013790.1"/>
</dbReference>
<protein>
    <recommendedName>
        <fullName evidence="12">NAD kinase</fullName>
        <ecNumber evidence="12">2.7.1.23</ecNumber>
    </recommendedName>
    <alternativeName>
        <fullName evidence="12">ATP-dependent NAD kinase</fullName>
    </alternativeName>
</protein>
<comment type="similarity">
    <text evidence="12">Belongs to the NAD kinase family.</text>
</comment>
<keyword evidence="4 13" id="KW-0479">Metal-binding</keyword>
<name>D3DZ44_METRM</name>
<keyword evidence="3 12" id="KW-0808">Transferase</keyword>
<dbReference type="GeneID" id="8771408"/>
<comment type="caution">
    <text evidence="12">Lacks conserved residue(s) required for the propagation of feature annotation.</text>
</comment>
<dbReference type="AlphaFoldDB" id="D3DZ44"/>
<dbReference type="HOGENOM" id="CLU_445249_0_0_2"/>
<evidence type="ECO:0000256" key="8">
    <source>
        <dbReference type="ARBA" id="ARBA00022840"/>
    </source>
</evidence>
<feature type="active site" description="Proton acceptor" evidence="12">
    <location>
        <position position="403"/>
    </location>
</feature>
<dbReference type="Gene3D" id="3.40.190.80">
    <property type="match status" value="1"/>
</dbReference>
<evidence type="ECO:0000313" key="14">
    <source>
        <dbReference type="EMBL" id="ADC47594.1"/>
    </source>
</evidence>
<feature type="binding site" evidence="12">
    <location>
        <begin position="403"/>
        <end position="404"/>
    </location>
    <ligand>
        <name>NAD(+)</name>
        <dbReference type="ChEBI" id="CHEBI:57540"/>
    </ligand>
</feature>
<evidence type="ECO:0000256" key="2">
    <source>
        <dbReference type="ARBA" id="ARBA00022490"/>
    </source>
</evidence>
<dbReference type="OrthoDB" id="77798at2157"/>
<evidence type="ECO:0000313" key="15">
    <source>
        <dbReference type="Proteomes" id="UP000008680"/>
    </source>
</evidence>
<feature type="binding site" evidence="12">
    <location>
        <position position="408"/>
    </location>
    <ligand>
        <name>NAD(+)</name>
        <dbReference type="ChEBI" id="CHEBI:57540"/>
    </ligand>
</feature>
<keyword evidence="8 12" id="KW-0067">ATP-binding</keyword>
<evidence type="ECO:0000256" key="5">
    <source>
        <dbReference type="ARBA" id="ARBA00022741"/>
    </source>
</evidence>
<dbReference type="InterPro" id="IPR017438">
    <property type="entry name" value="ATP-NAD_kinase_N"/>
</dbReference>
<feature type="binding site" evidence="13">
    <location>
        <position position="119"/>
    </location>
    <ligand>
        <name>Mg(2+)</name>
        <dbReference type="ChEBI" id="CHEBI:18420"/>
        <label>1</label>
        <note>catalytic</note>
    </ligand>
</feature>
<feature type="binding site" evidence="12">
    <location>
        <position position="482"/>
    </location>
    <ligand>
        <name>NAD(+)</name>
        <dbReference type="ChEBI" id="CHEBI:57540"/>
    </ligand>
</feature>
<dbReference type="Gene3D" id="2.60.200.30">
    <property type="entry name" value="Probable inorganic polyphosphate/atp-NAD kinase, domain 2"/>
    <property type="match status" value="1"/>
</dbReference>
<keyword evidence="10 12" id="KW-0521">NADP</keyword>
<evidence type="ECO:0000256" key="10">
    <source>
        <dbReference type="ARBA" id="ARBA00022857"/>
    </source>
</evidence>
<dbReference type="FunFam" id="2.60.200.30:FF:000009">
    <property type="entry name" value="Poly(P)/ATP NAD kinase"/>
    <property type="match status" value="1"/>
</dbReference>
<comment type="catalytic activity">
    <reaction evidence="12">
        <text>NAD(+) + ATP = ADP + NADP(+) + H(+)</text>
        <dbReference type="Rhea" id="RHEA:18629"/>
        <dbReference type="ChEBI" id="CHEBI:15378"/>
        <dbReference type="ChEBI" id="CHEBI:30616"/>
        <dbReference type="ChEBI" id="CHEBI:57540"/>
        <dbReference type="ChEBI" id="CHEBI:58349"/>
        <dbReference type="ChEBI" id="CHEBI:456216"/>
        <dbReference type="EC" id="2.7.1.23"/>
    </reaction>
</comment>
<feature type="binding site" evidence="12">
    <location>
        <position position="571"/>
    </location>
    <ligand>
        <name>NAD(+)</name>
        <dbReference type="ChEBI" id="CHEBI:57540"/>
    </ligand>
</feature>
<keyword evidence="11 12" id="KW-0520">NAD</keyword>
<feature type="binding site" evidence="12">
    <location>
        <begin position="471"/>
        <end position="472"/>
    </location>
    <ligand>
        <name>NAD(+)</name>
        <dbReference type="ChEBI" id="CHEBI:57540"/>
    </ligand>
</feature>